<protein>
    <submittedName>
        <fullName evidence="3">Uncharacterized protein</fullName>
    </submittedName>
</protein>
<feature type="signal peptide" evidence="2">
    <location>
        <begin position="1"/>
        <end position="18"/>
    </location>
</feature>
<feature type="region of interest" description="Disordered" evidence="1">
    <location>
        <begin position="55"/>
        <end position="158"/>
    </location>
</feature>
<organism evidence="3 4">
    <name type="scientific">Cinara cedri</name>
    <dbReference type="NCBI Taxonomy" id="506608"/>
    <lineage>
        <taxon>Eukaryota</taxon>
        <taxon>Metazoa</taxon>
        <taxon>Ecdysozoa</taxon>
        <taxon>Arthropoda</taxon>
        <taxon>Hexapoda</taxon>
        <taxon>Insecta</taxon>
        <taxon>Pterygota</taxon>
        <taxon>Neoptera</taxon>
        <taxon>Paraneoptera</taxon>
        <taxon>Hemiptera</taxon>
        <taxon>Sternorrhyncha</taxon>
        <taxon>Aphidomorpha</taxon>
        <taxon>Aphidoidea</taxon>
        <taxon>Aphididae</taxon>
        <taxon>Lachninae</taxon>
        <taxon>Cinara</taxon>
    </lineage>
</organism>
<keyword evidence="2" id="KW-0732">Signal</keyword>
<accession>A0A5E4LZV2</accession>
<reference evidence="3 4" key="1">
    <citation type="submission" date="2019-08" db="EMBL/GenBank/DDBJ databases">
        <authorList>
            <person name="Alioto T."/>
            <person name="Alioto T."/>
            <person name="Gomez Garrido J."/>
        </authorList>
    </citation>
    <scope>NUCLEOTIDE SEQUENCE [LARGE SCALE GENOMIC DNA]</scope>
</reference>
<dbReference type="EMBL" id="CABPRJ010000001">
    <property type="protein sequence ID" value="VVC24228.1"/>
    <property type="molecule type" value="Genomic_DNA"/>
</dbReference>
<proteinExistence type="predicted"/>
<feature type="compositionally biased region" description="Polar residues" evidence="1">
    <location>
        <begin position="55"/>
        <end position="97"/>
    </location>
</feature>
<evidence type="ECO:0000256" key="2">
    <source>
        <dbReference type="SAM" id="SignalP"/>
    </source>
</evidence>
<name>A0A5E4LZV2_9HEMI</name>
<feature type="compositionally biased region" description="Polar residues" evidence="1">
    <location>
        <begin position="110"/>
        <end position="131"/>
    </location>
</feature>
<evidence type="ECO:0000313" key="4">
    <source>
        <dbReference type="Proteomes" id="UP000325440"/>
    </source>
</evidence>
<evidence type="ECO:0000256" key="1">
    <source>
        <dbReference type="SAM" id="MobiDB-lite"/>
    </source>
</evidence>
<dbReference type="Proteomes" id="UP000325440">
    <property type="component" value="Unassembled WGS sequence"/>
</dbReference>
<keyword evidence="4" id="KW-1185">Reference proteome</keyword>
<evidence type="ECO:0000313" key="3">
    <source>
        <dbReference type="EMBL" id="VVC24228.1"/>
    </source>
</evidence>
<sequence>MNPTWVFAVLLITHSVYGTEGEQNQQTLTSSLLEANGSNSPTDGSANIGAKVISTPNEVKSTSLVGNDVSKASSSGTASGPDISGSTAPVVQPSVSRQKQKIYAQKNKHNSLPNKNGRSNHSGHHTAQSGSRAKLSKSRQQSKIIQNANPEVDHIQQI</sequence>
<dbReference type="AlphaFoldDB" id="A0A5E4LZV2"/>
<feature type="chain" id="PRO_5023074136" evidence="2">
    <location>
        <begin position="19"/>
        <end position="158"/>
    </location>
</feature>
<gene>
    <name evidence="3" type="ORF">CINCED_3A004647</name>
</gene>
<feature type="compositionally biased region" description="Polar residues" evidence="1">
    <location>
        <begin position="138"/>
        <end position="149"/>
    </location>
</feature>